<protein>
    <submittedName>
        <fullName evidence="1">Uncharacterized protein</fullName>
    </submittedName>
</protein>
<accession>A0A8H5BC47</accession>
<dbReference type="Proteomes" id="UP000541558">
    <property type="component" value="Unassembled WGS sequence"/>
</dbReference>
<sequence>MLVGAVDHAQSSPRTPPIVNVNTKRQSMICELPFPLPILGIKTMCKAIATMSATCACSTSSRP</sequence>
<name>A0A8H5BC47_9AGAR</name>
<organism evidence="1 2">
    <name type="scientific">Ephemerocybe angulata</name>
    <dbReference type="NCBI Taxonomy" id="980116"/>
    <lineage>
        <taxon>Eukaryota</taxon>
        <taxon>Fungi</taxon>
        <taxon>Dikarya</taxon>
        <taxon>Basidiomycota</taxon>
        <taxon>Agaricomycotina</taxon>
        <taxon>Agaricomycetes</taxon>
        <taxon>Agaricomycetidae</taxon>
        <taxon>Agaricales</taxon>
        <taxon>Agaricineae</taxon>
        <taxon>Psathyrellaceae</taxon>
        <taxon>Ephemerocybe</taxon>
    </lineage>
</organism>
<keyword evidence="2" id="KW-1185">Reference proteome</keyword>
<gene>
    <name evidence="1" type="ORF">D9611_013724</name>
</gene>
<comment type="caution">
    <text evidence="1">The sequence shown here is derived from an EMBL/GenBank/DDBJ whole genome shotgun (WGS) entry which is preliminary data.</text>
</comment>
<reference evidence="1 2" key="1">
    <citation type="journal article" date="2020" name="ISME J.">
        <title>Uncovering the hidden diversity of litter-decomposition mechanisms in mushroom-forming fungi.</title>
        <authorList>
            <person name="Floudas D."/>
            <person name="Bentzer J."/>
            <person name="Ahren D."/>
            <person name="Johansson T."/>
            <person name="Persson P."/>
            <person name="Tunlid A."/>
        </authorList>
    </citation>
    <scope>NUCLEOTIDE SEQUENCE [LARGE SCALE GENOMIC DNA]</scope>
    <source>
        <strain evidence="1 2">CBS 175.51</strain>
    </source>
</reference>
<dbReference type="EMBL" id="JAACJK010000168">
    <property type="protein sequence ID" value="KAF5320630.1"/>
    <property type="molecule type" value="Genomic_DNA"/>
</dbReference>
<evidence type="ECO:0000313" key="2">
    <source>
        <dbReference type="Proteomes" id="UP000541558"/>
    </source>
</evidence>
<proteinExistence type="predicted"/>
<evidence type="ECO:0000313" key="1">
    <source>
        <dbReference type="EMBL" id="KAF5320630.1"/>
    </source>
</evidence>
<dbReference type="OrthoDB" id="1667587at2759"/>
<dbReference type="AlphaFoldDB" id="A0A8H5BC47"/>